<sequence>MYTPLKPLEHCMDSLLVYYEGISFLQRAWRLMLSVGVKSLTYIRRHSVSHIQASFSRSAAHSTAICLLLYIYFFVLFACQHNLVVQIFCLPPVEFP</sequence>
<keyword evidence="1" id="KW-0812">Transmembrane</keyword>
<evidence type="ECO:0000256" key="1">
    <source>
        <dbReference type="SAM" id="Phobius"/>
    </source>
</evidence>
<keyword evidence="1" id="KW-1133">Transmembrane helix</keyword>
<dbReference type="AlphaFoldDB" id="A0A131YDZ0"/>
<protein>
    <submittedName>
        <fullName evidence="2">Uncharacterized protein</fullName>
    </submittedName>
</protein>
<proteinExistence type="predicted"/>
<accession>A0A131YDZ0</accession>
<feature type="transmembrane region" description="Helical" evidence="1">
    <location>
        <begin position="64"/>
        <end position="88"/>
    </location>
</feature>
<keyword evidence="1" id="KW-0472">Membrane</keyword>
<name>A0A131YDZ0_RHIAP</name>
<reference evidence="2" key="1">
    <citation type="journal article" date="2016" name="Ticks Tick Borne Dis.">
        <title>De novo assembly and annotation of the salivary gland transcriptome of Rhipicephalus appendiculatus male and female ticks during blood feeding.</title>
        <authorList>
            <person name="de Castro M.H."/>
            <person name="de Klerk D."/>
            <person name="Pienaar R."/>
            <person name="Latif A.A."/>
            <person name="Rees D.J."/>
            <person name="Mans B.J."/>
        </authorList>
    </citation>
    <scope>NUCLEOTIDE SEQUENCE</scope>
    <source>
        <tissue evidence="2">Salivary glands</tissue>
    </source>
</reference>
<organism evidence="2">
    <name type="scientific">Rhipicephalus appendiculatus</name>
    <name type="common">Brown ear tick</name>
    <dbReference type="NCBI Taxonomy" id="34631"/>
    <lineage>
        <taxon>Eukaryota</taxon>
        <taxon>Metazoa</taxon>
        <taxon>Ecdysozoa</taxon>
        <taxon>Arthropoda</taxon>
        <taxon>Chelicerata</taxon>
        <taxon>Arachnida</taxon>
        <taxon>Acari</taxon>
        <taxon>Parasitiformes</taxon>
        <taxon>Ixodida</taxon>
        <taxon>Ixodoidea</taxon>
        <taxon>Ixodidae</taxon>
        <taxon>Rhipicephalinae</taxon>
        <taxon>Rhipicephalus</taxon>
        <taxon>Rhipicephalus</taxon>
    </lineage>
</organism>
<dbReference type="EMBL" id="GEDV01011845">
    <property type="protein sequence ID" value="JAP76712.1"/>
    <property type="molecule type" value="Transcribed_RNA"/>
</dbReference>
<evidence type="ECO:0000313" key="2">
    <source>
        <dbReference type="EMBL" id="JAP76712.1"/>
    </source>
</evidence>